<keyword evidence="3" id="KW-1185">Reference proteome</keyword>
<organism evidence="2 3">
    <name type="scientific">Brevundimonas nasdae</name>
    <dbReference type="NCBI Taxonomy" id="172043"/>
    <lineage>
        <taxon>Bacteria</taxon>
        <taxon>Pseudomonadati</taxon>
        <taxon>Pseudomonadota</taxon>
        <taxon>Alphaproteobacteria</taxon>
        <taxon>Caulobacterales</taxon>
        <taxon>Caulobacteraceae</taxon>
        <taxon>Brevundimonas</taxon>
    </lineage>
</organism>
<accession>A0ABX8TLB0</accession>
<reference evidence="2 3" key="1">
    <citation type="submission" date="2021-07" db="EMBL/GenBank/DDBJ databases">
        <title>Isolation and characterization of bacteria from a gold mining with a capacity of golden bioaccumulation.</title>
        <authorList>
            <person name="Yang X.J."/>
        </authorList>
    </citation>
    <scope>NUCLEOTIDE SEQUENCE [LARGE SCALE GENOMIC DNA]</scope>
    <source>
        <strain evidence="2 3">Au29</strain>
    </source>
</reference>
<dbReference type="RefSeq" id="WP_219354176.1">
    <property type="nucleotide sequence ID" value="NZ_CP080034.1"/>
</dbReference>
<proteinExistence type="predicted"/>
<evidence type="ECO:0000256" key="1">
    <source>
        <dbReference type="SAM" id="SignalP"/>
    </source>
</evidence>
<keyword evidence="1" id="KW-0732">Signal</keyword>
<dbReference type="InterPro" id="IPR014395">
    <property type="entry name" value="Pen/GL7ACA/AHL_acylase"/>
</dbReference>
<dbReference type="EMBL" id="CP080034">
    <property type="protein sequence ID" value="QYC11622.1"/>
    <property type="molecule type" value="Genomic_DNA"/>
</dbReference>
<dbReference type="CDD" id="cd01936">
    <property type="entry name" value="Ntn_CA"/>
    <property type="match status" value="1"/>
</dbReference>
<dbReference type="InterPro" id="IPR006311">
    <property type="entry name" value="TAT_signal"/>
</dbReference>
<dbReference type="InterPro" id="IPR002692">
    <property type="entry name" value="S45"/>
</dbReference>
<dbReference type="Proteomes" id="UP000824334">
    <property type="component" value="Chromosome"/>
</dbReference>
<dbReference type="PROSITE" id="PS51318">
    <property type="entry name" value="TAT"/>
    <property type="match status" value="1"/>
</dbReference>
<dbReference type="PANTHER" id="PTHR34218">
    <property type="entry name" value="PEPTIDASE S45 PENICILLIN AMIDASE"/>
    <property type="match status" value="1"/>
</dbReference>
<evidence type="ECO:0000313" key="2">
    <source>
        <dbReference type="EMBL" id="QYC11622.1"/>
    </source>
</evidence>
<evidence type="ECO:0000313" key="3">
    <source>
        <dbReference type="Proteomes" id="UP000824334"/>
    </source>
</evidence>
<dbReference type="GeneID" id="94374917"/>
<gene>
    <name evidence="2" type="ORF">KWG56_06555</name>
</gene>
<dbReference type="PIRSF" id="PIRSF001227">
    <property type="entry name" value="Pen_acylase"/>
    <property type="match status" value="1"/>
</dbReference>
<dbReference type="PANTHER" id="PTHR34218:SF3">
    <property type="entry name" value="ACYL-HOMOSERINE LACTONE ACYLASE PVDQ"/>
    <property type="match status" value="1"/>
</dbReference>
<dbReference type="Pfam" id="PF01804">
    <property type="entry name" value="Penicil_amidase"/>
    <property type="match status" value="1"/>
</dbReference>
<protein>
    <submittedName>
        <fullName evidence="2">Acylase</fullName>
    </submittedName>
</protein>
<feature type="chain" id="PRO_5047349349" evidence="1">
    <location>
        <begin position="27"/>
        <end position="727"/>
    </location>
</feature>
<name>A0ABX8TLB0_9CAUL</name>
<sequence length="727" mass="80006">MMIIRRTFMGLAAAALVSVASGPVLAQTGAATTGAATTPAVAAYKPTTNEILWDTYGVPHIYGTDRNAVFYGYGYAQAQSHASAIIRLYGEARGKGSEYWGPEYEETSVWLLTNSVPARAKTWYDQQTPAFRANLDAFAAGINAYATAHPEAIAEDVRQVLPVTGVDVVAHAHRLMNFVYVASPGKTLGEGDPPDLSEQGSNSWAVAPKKTADGHALLLQNPHLPWATDYFIYYEAHLTGPDFEIYGATQIGLPIVRFAFNQQMGITNTVNGMVGATNYKLTLQDGGYLYDGRVRQFQTRRTSYRVRQSDGSELEKPLVIRSSIHGPVFDRADGTAVAVRVAGLDRPYMLQQYFDMVTAKDFGAYETALKRLQVPTFNIVYADRDGHIDYTFNGIAPKRSEGDINFWSGLVPGDSSRYLWTETHPLEDLPRVTDPVGGFVQNANDPPWVASWPVTIKPDDYPSYLAPRTPESLRAQYAVTAIAENNGITLDRFKELKLGQDAVMADRVLTDLVPAALADPDPEVQAAGRLLANWNRTFDADNRAGLLFEEWARLFAGPNFAGQGGFAVPWSEQRPISTPYGVRDTAAAVDQLKRAIATTKQKYGAIDRRYGDVSRFILDGVDVPGSGGFGNLGAFRVMTWSDLNAQGVRTPNHGETWVAMIEFSTPVKAYGLMSYGNSRQPGTTHHSDQLQALSDHQFRELWLRREQVEAHVEQRAPFTPTRGGSRR</sequence>
<feature type="signal peptide" evidence="1">
    <location>
        <begin position="1"/>
        <end position="26"/>
    </location>
</feature>